<gene>
    <name evidence="2" type="ORF">BN961_00998</name>
</gene>
<feature type="domain" description="Calcineurin-like phosphoesterase" evidence="1">
    <location>
        <begin position="19"/>
        <end position="210"/>
    </location>
</feature>
<dbReference type="GO" id="GO:0005737">
    <property type="term" value="C:cytoplasm"/>
    <property type="evidence" value="ECO:0007669"/>
    <property type="project" value="TreeGrafter"/>
</dbReference>
<dbReference type="AlphaFoldDB" id="A0A090MJB6"/>
<dbReference type="Pfam" id="PF00149">
    <property type="entry name" value="Metallophos"/>
    <property type="match status" value="1"/>
</dbReference>
<dbReference type="RefSeq" id="WP_048755825.1">
    <property type="nucleotide sequence ID" value="NZ_CCAZ020000001.1"/>
</dbReference>
<accession>A0A090MJB6</accession>
<dbReference type="GO" id="GO:0016791">
    <property type="term" value="F:phosphatase activity"/>
    <property type="evidence" value="ECO:0007669"/>
    <property type="project" value="TreeGrafter"/>
</dbReference>
<dbReference type="InterPro" id="IPR029052">
    <property type="entry name" value="Metallo-depent_PP-like"/>
</dbReference>
<dbReference type="Proteomes" id="UP000035762">
    <property type="component" value="Unassembled WGS sequence"/>
</dbReference>
<evidence type="ECO:0000259" key="1">
    <source>
        <dbReference type="Pfam" id="PF00149"/>
    </source>
</evidence>
<dbReference type="GO" id="GO:0008803">
    <property type="term" value="F:bis(5'-nucleosyl)-tetraphosphatase (symmetrical) activity"/>
    <property type="evidence" value="ECO:0007669"/>
    <property type="project" value="TreeGrafter"/>
</dbReference>
<reference evidence="2 3" key="1">
    <citation type="journal article" date="2014" name="Genome Announc.">
        <title>Genome Sequence of Afipia felis Strain 76713, Isolated in Hospital Water Using an Amoeba Co-Culture Procedure.</title>
        <authorList>
            <person name="Benamar S."/>
            <person name="La Scola B."/>
            <person name="Croce O."/>
        </authorList>
    </citation>
    <scope>NUCLEOTIDE SEQUENCE [LARGE SCALE GENOMIC DNA]</scope>
    <source>
        <strain evidence="2 3">76713</strain>
    </source>
</reference>
<dbReference type="CDD" id="cd00144">
    <property type="entry name" value="MPP_PPP_family"/>
    <property type="match status" value="1"/>
</dbReference>
<protein>
    <submittedName>
        <fullName evidence="2">Diadenosine tetraphosphatase</fullName>
    </submittedName>
</protein>
<evidence type="ECO:0000313" key="2">
    <source>
        <dbReference type="EMBL" id="CEG07600.1"/>
    </source>
</evidence>
<sequence>MTVSAQPIPSGFRAPEGVRIYAIGDIHGCAGPLRDKLAAIDADLAARSGVEALRIFIGDYIDRGPDSRGVVDTLIELSRRERCIFLRGNHEAYVLDFPHNPKIMPIWGGLGGRETLASYGIASSPAPDATEALHLANALERAMPGSHRDFYRNLVLSYAAGDLYFVHAGVRPGIPLEAQSAVDRTWIRHEFLDHEGLFEKLIIHGHTPAPEPEIRPNRINIDTRAFSSGRLTCIWLEGGQFGFV</sequence>
<comment type="caution">
    <text evidence="2">The sequence shown here is derived from an EMBL/GenBank/DDBJ whole genome shotgun (WGS) entry which is preliminary data.</text>
</comment>
<dbReference type="OrthoDB" id="9807890at2"/>
<proteinExistence type="predicted"/>
<dbReference type="STRING" id="1035.BN961_00998"/>
<dbReference type="PANTHER" id="PTHR42850:SF4">
    <property type="entry name" value="ZINC-DEPENDENT ENDOPOLYPHOSPHATASE"/>
    <property type="match status" value="1"/>
</dbReference>
<dbReference type="SUPFAM" id="SSF56300">
    <property type="entry name" value="Metallo-dependent phosphatases"/>
    <property type="match status" value="1"/>
</dbReference>
<dbReference type="PANTHER" id="PTHR42850">
    <property type="entry name" value="METALLOPHOSPHOESTERASE"/>
    <property type="match status" value="1"/>
</dbReference>
<organism evidence="2 3">
    <name type="scientific">Afipia felis</name>
    <name type="common">Cat scratch disease bacillus</name>
    <dbReference type="NCBI Taxonomy" id="1035"/>
    <lineage>
        <taxon>Bacteria</taxon>
        <taxon>Pseudomonadati</taxon>
        <taxon>Pseudomonadota</taxon>
        <taxon>Alphaproteobacteria</taxon>
        <taxon>Hyphomicrobiales</taxon>
        <taxon>Nitrobacteraceae</taxon>
        <taxon>Afipia</taxon>
    </lineage>
</organism>
<dbReference type="GO" id="GO:0110154">
    <property type="term" value="P:RNA decapping"/>
    <property type="evidence" value="ECO:0007669"/>
    <property type="project" value="TreeGrafter"/>
</dbReference>
<keyword evidence="3" id="KW-1185">Reference proteome</keyword>
<evidence type="ECO:0000313" key="3">
    <source>
        <dbReference type="Proteomes" id="UP000035762"/>
    </source>
</evidence>
<name>A0A090MJB6_AFIFE</name>
<dbReference type="InterPro" id="IPR050126">
    <property type="entry name" value="Ap4A_hydrolase"/>
</dbReference>
<dbReference type="InterPro" id="IPR004843">
    <property type="entry name" value="Calcineurin-like_PHP"/>
</dbReference>
<dbReference type="EMBL" id="CCAZ020000001">
    <property type="protein sequence ID" value="CEG07600.1"/>
    <property type="molecule type" value="Genomic_DNA"/>
</dbReference>
<dbReference type="Gene3D" id="3.60.21.10">
    <property type="match status" value="1"/>
</dbReference>